<keyword evidence="1" id="KW-0732">Signal</keyword>
<accession>A0A1W1XN11</accession>
<sequence>MPIRSRTTRFGALAKRALPVLGLISLAALTGCAGDGSDSSTNNNVVPPSTKFSVAVIGDMPYGGSQTDTAEFNANPAFISAINSDASVSMVLHAGDIHSGKQNCTQAYNQSILNQWSAFKVPMVYTPGDNEWADCHKKKEGGGAYNATTGTIDYVIDSTTGIWADYAGGDPVANLDLVRAIFFATPGKTPGVAMSVHTQAQEFDAAHPTDSNYVENVWFEKNGVLFATANIPGGSNNGTDPWYGVPAMSPAQAQEVSNRSGATLRWLDNAFAKATANGDKAMVLMLQADMWDLDGGAMTDLHLTEYKQYIDKIAAQAAAYGKPVLLINGDSHIYRSDNPLVKGAACAIEVPSTTGSKSAKTISCADSAVNGVLKGATVVDPYSIVQVKGNPAYVPAYNVSNFHRIVVHGNATVAGTDKEYVNLTIDTSVNAAASDNAFGPFSWKRVQP</sequence>
<feature type="chain" id="PRO_5012348194" evidence="1">
    <location>
        <begin position="34"/>
        <end position="448"/>
    </location>
</feature>
<evidence type="ECO:0000313" key="4">
    <source>
        <dbReference type="Proteomes" id="UP000192761"/>
    </source>
</evidence>
<evidence type="ECO:0000313" key="3">
    <source>
        <dbReference type="EMBL" id="SMC25379.1"/>
    </source>
</evidence>
<evidence type="ECO:0000256" key="1">
    <source>
        <dbReference type="SAM" id="SignalP"/>
    </source>
</evidence>
<proteinExistence type="predicted"/>
<dbReference type="SUPFAM" id="SSF56300">
    <property type="entry name" value="Metallo-dependent phosphatases"/>
    <property type="match status" value="1"/>
</dbReference>
<dbReference type="GO" id="GO:0016787">
    <property type="term" value="F:hydrolase activity"/>
    <property type="evidence" value="ECO:0007669"/>
    <property type="project" value="InterPro"/>
</dbReference>
<gene>
    <name evidence="3" type="ORF">SAMN02745857_02150</name>
</gene>
<dbReference type="Pfam" id="PF00149">
    <property type="entry name" value="Metallophos"/>
    <property type="match status" value="1"/>
</dbReference>
<dbReference type="AlphaFoldDB" id="A0A1W1XN11"/>
<dbReference type="InterPro" id="IPR029052">
    <property type="entry name" value="Metallo-depent_PP-like"/>
</dbReference>
<dbReference type="InterPro" id="IPR004843">
    <property type="entry name" value="Calcineurin-like_PHP"/>
</dbReference>
<keyword evidence="4" id="KW-1185">Reference proteome</keyword>
<dbReference type="PROSITE" id="PS51257">
    <property type="entry name" value="PROKAR_LIPOPROTEIN"/>
    <property type="match status" value="1"/>
</dbReference>
<dbReference type="Proteomes" id="UP000192761">
    <property type="component" value="Unassembled WGS sequence"/>
</dbReference>
<name>A0A1W1XN11_9NEIS</name>
<feature type="domain" description="Calcineurin-like phosphoesterase" evidence="2">
    <location>
        <begin position="53"/>
        <end position="168"/>
    </location>
</feature>
<reference evidence="3 4" key="1">
    <citation type="submission" date="2017-04" db="EMBL/GenBank/DDBJ databases">
        <authorList>
            <person name="Afonso C.L."/>
            <person name="Miller P.J."/>
            <person name="Scott M.A."/>
            <person name="Spackman E."/>
            <person name="Goraichik I."/>
            <person name="Dimitrov K.M."/>
            <person name="Suarez D.L."/>
            <person name="Swayne D.E."/>
        </authorList>
    </citation>
    <scope>NUCLEOTIDE SEQUENCE [LARGE SCALE GENOMIC DNA]</scope>
    <source>
        <strain evidence="3 4">DSM 23236</strain>
    </source>
</reference>
<evidence type="ECO:0000259" key="2">
    <source>
        <dbReference type="Pfam" id="PF00149"/>
    </source>
</evidence>
<protein>
    <submittedName>
        <fullName evidence="3">Calcineurin-like phosphoesterase</fullName>
    </submittedName>
</protein>
<dbReference type="OrthoDB" id="58809at2"/>
<dbReference type="STRING" id="1121001.SAMN02745857_02150"/>
<dbReference type="RefSeq" id="WP_084090800.1">
    <property type="nucleotide sequence ID" value="NZ_FWXD01000011.1"/>
</dbReference>
<dbReference type="EMBL" id="FWXD01000011">
    <property type="protein sequence ID" value="SMC25379.1"/>
    <property type="molecule type" value="Genomic_DNA"/>
</dbReference>
<organism evidence="3 4">
    <name type="scientific">Andreprevotia lacus DSM 23236</name>
    <dbReference type="NCBI Taxonomy" id="1121001"/>
    <lineage>
        <taxon>Bacteria</taxon>
        <taxon>Pseudomonadati</taxon>
        <taxon>Pseudomonadota</taxon>
        <taxon>Betaproteobacteria</taxon>
        <taxon>Neisseriales</taxon>
        <taxon>Chitinibacteraceae</taxon>
        <taxon>Andreprevotia</taxon>
    </lineage>
</organism>
<feature type="signal peptide" evidence="1">
    <location>
        <begin position="1"/>
        <end position="33"/>
    </location>
</feature>